<proteinExistence type="predicted"/>
<dbReference type="EnsemblMetazoa" id="OVOC7600.1">
    <property type="protein sequence ID" value="OVOC7600.1"/>
    <property type="gene ID" value="WBGene00244409"/>
</dbReference>
<evidence type="ECO:0000313" key="1">
    <source>
        <dbReference type="EnsemblMetazoa" id="OVOC7600.1"/>
    </source>
</evidence>
<dbReference type="AlphaFoldDB" id="A0A8R1XYG2"/>
<evidence type="ECO:0000313" key="2">
    <source>
        <dbReference type="Proteomes" id="UP000024404"/>
    </source>
</evidence>
<keyword evidence="2" id="KW-1185">Reference proteome</keyword>
<reference evidence="1" key="2">
    <citation type="submission" date="2022-06" db="UniProtKB">
        <authorList>
            <consortium name="EnsemblMetazoa"/>
        </authorList>
    </citation>
    <scope>IDENTIFICATION</scope>
</reference>
<dbReference type="EMBL" id="CMVM020000222">
    <property type="status" value="NOT_ANNOTATED_CDS"/>
    <property type="molecule type" value="Genomic_DNA"/>
</dbReference>
<protein>
    <submittedName>
        <fullName evidence="1">Uncharacterized protein</fullName>
    </submittedName>
</protein>
<organism evidence="1 2">
    <name type="scientific">Onchocerca volvulus</name>
    <dbReference type="NCBI Taxonomy" id="6282"/>
    <lineage>
        <taxon>Eukaryota</taxon>
        <taxon>Metazoa</taxon>
        <taxon>Ecdysozoa</taxon>
        <taxon>Nematoda</taxon>
        <taxon>Chromadorea</taxon>
        <taxon>Rhabditida</taxon>
        <taxon>Spirurina</taxon>
        <taxon>Spiruromorpha</taxon>
        <taxon>Filarioidea</taxon>
        <taxon>Onchocercidae</taxon>
        <taxon>Onchocerca</taxon>
    </lineage>
</organism>
<accession>A0A8R1XYG2</accession>
<dbReference type="Proteomes" id="UP000024404">
    <property type="component" value="Unassembled WGS sequence"/>
</dbReference>
<reference evidence="2" key="1">
    <citation type="submission" date="2013-10" db="EMBL/GenBank/DDBJ databases">
        <title>Genome sequencing of Onchocerca volvulus.</title>
        <authorList>
            <person name="Cotton J."/>
            <person name="Tsai J."/>
            <person name="Stanley E."/>
            <person name="Tracey A."/>
            <person name="Holroyd N."/>
            <person name="Lustigman S."/>
            <person name="Berriman M."/>
        </authorList>
    </citation>
    <scope>NUCLEOTIDE SEQUENCE</scope>
</reference>
<sequence length="79" mass="9285">MINILSPNINSRHSRENLKHKFPSTREILNVQQISRAQTLECFTADRYSQKWHGILINRISTNFWTISQPSNQLNKTAF</sequence>
<name>A0A8R1XYG2_ONCVO</name>